<evidence type="ECO:0000313" key="7">
    <source>
        <dbReference type="Proteomes" id="UP000285405"/>
    </source>
</evidence>
<evidence type="ECO:0000256" key="2">
    <source>
        <dbReference type="ARBA" id="ARBA00022737"/>
    </source>
</evidence>
<dbReference type="Pfam" id="PF01535">
    <property type="entry name" value="PPR"/>
    <property type="match status" value="2"/>
</dbReference>
<keyword evidence="2" id="KW-0677">Repeat</keyword>
<dbReference type="AlphaFoldDB" id="A0A420I1T6"/>
<feature type="repeat" description="PPR" evidence="5">
    <location>
        <begin position="382"/>
        <end position="416"/>
    </location>
</feature>
<dbReference type="PANTHER" id="PTHR47447">
    <property type="entry name" value="OS03G0856100 PROTEIN"/>
    <property type="match status" value="1"/>
</dbReference>
<comment type="subunit">
    <text evidence="4">Binds to mitochondrial small subunit 15S rRNA.</text>
</comment>
<comment type="caution">
    <text evidence="6">The sequence shown here is derived from an EMBL/GenBank/DDBJ whole genome shotgun (WGS) entry which is preliminary data.</text>
</comment>
<evidence type="ECO:0000256" key="5">
    <source>
        <dbReference type="PROSITE-ProRule" id="PRU00708"/>
    </source>
</evidence>
<dbReference type="EMBL" id="MCBR01013822">
    <property type="protein sequence ID" value="RKF63596.1"/>
    <property type="molecule type" value="Genomic_DNA"/>
</dbReference>
<gene>
    <name evidence="6" type="ORF">GcC1_138005</name>
</gene>
<comment type="function">
    <text evidence="3">Regulates mitochondrial small subunit maturation by controlling 15S rRNA 5'-end processing. Localizes to the 5' precursor of the 15S rRNA in a position that is subsequently occupied by mS47 in the mature yeast mtSSU. Uses structure and sequence-specific RNA recognition, binding to a single-stranded region of the precursor and specifically recognizing bases -6 to -1. The exchange of Ccm1 for mS47 is coupled to the irreversible removal of precursor rRNA that is accompanied by conformational changes of the mitoribosomal proteins uS5m and mS26. These conformational changes signal completion of 5'-end rRNA processing through protection of the mature 5'-end of the 15S rRNA and stabilization of mS47. The removal of the 5' precursor together with the dissociation of Ccm1 may be catalyzed by the 5'-3' exoribonuclease Pet127. Involved in the specific removal of group I introns in mitochondrial encoded transcripts.</text>
</comment>
<dbReference type="PROSITE" id="PS51375">
    <property type="entry name" value="PPR"/>
    <property type="match status" value="2"/>
</dbReference>
<sequence length="615" mass="70578">MLRPLATSTLSQLHLVKKDSTKTTSLLDIIELVKFEKKNIIPTGENCFFTQMALSTSRPKMWFVSPIARASYCNERTSIHKSSFHVWRTSANRLTRPKNRFLLRRWHSSATAGSDFGRRNKDCCAKSENQFSEKHTKEELLNLVDSYQESYNLDVPSNSECDSLYHPEQDLNYKAADESAYYYSSIPSADQETRETVKKLKLVLEMDPENLDLVYQIYRALPHSRVNYLDSNTRHKLLHVLSVVEFKAKHSMIRYLSVVDDLKAVGIPLTLSEWNSAISFVARYVRTTTETEVGSALKMWKEMEYSAGVKGDNVTFNILFDVSCRAGKFALAEMIYKEMEARGLEYTRYHRVTKIMFHGFKQDGDGVRAAYRELVQSGEIVDTVVLNAMISALIKAREPNSAENIYYRMKSAHLARANSPLPPTDFMGRRSVNKSLLRATQMAKGDFLKRDELQKRSIIAPDSITYLQLIEYFSVKAGDLDKTVVFLEEMKWFSIPVRGLIFVKLFRGFFAHGGVRYTSWTGVRLELVYQSFVTALDSDETDLFIAWWIVLWLLKAFGKCTDASRALSVWEELKTRWEPQLSDMEHLASVLDRFISQDTTRRKFAPSKTSLASGV</sequence>
<name>A0A420I1T6_9PEZI</name>
<evidence type="ECO:0000256" key="4">
    <source>
        <dbReference type="ARBA" id="ARBA00044511"/>
    </source>
</evidence>
<dbReference type="NCBIfam" id="TIGR00756">
    <property type="entry name" value="PPR"/>
    <property type="match status" value="2"/>
</dbReference>
<evidence type="ECO:0000256" key="3">
    <source>
        <dbReference type="ARBA" id="ARBA00044493"/>
    </source>
</evidence>
<organism evidence="6 7">
    <name type="scientific">Golovinomyces cichoracearum</name>
    <dbReference type="NCBI Taxonomy" id="62708"/>
    <lineage>
        <taxon>Eukaryota</taxon>
        <taxon>Fungi</taxon>
        <taxon>Dikarya</taxon>
        <taxon>Ascomycota</taxon>
        <taxon>Pezizomycotina</taxon>
        <taxon>Leotiomycetes</taxon>
        <taxon>Erysiphales</taxon>
        <taxon>Erysiphaceae</taxon>
        <taxon>Golovinomyces</taxon>
    </lineage>
</organism>
<reference evidence="6 7" key="1">
    <citation type="journal article" date="2018" name="BMC Genomics">
        <title>Comparative genome analyses reveal sequence features reflecting distinct modes of host-adaptation between dicot and monocot powdery mildew.</title>
        <authorList>
            <person name="Wu Y."/>
            <person name="Ma X."/>
            <person name="Pan Z."/>
            <person name="Kale S.D."/>
            <person name="Song Y."/>
            <person name="King H."/>
            <person name="Zhang Q."/>
            <person name="Presley C."/>
            <person name="Deng X."/>
            <person name="Wei C.I."/>
            <person name="Xiao S."/>
        </authorList>
    </citation>
    <scope>NUCLEOTIDE SEQUENCE [LARGE SCALE GENOMIC DNA]</scope>
    <source>
        <strain evidence="6">UCSC1</strain>
    </source>
</reference>
<dbReference type="InterPro" id="IPR002885">
    <property type="entry name" value="PPR_rpt"/>
</dbReference>
<comment type="similarity">
    <text evidence="1">Belongs to the CCM1 family.</text>
</comment>
<evidence type="ECO:0000313" key="6">
    <source>
        <dbReference type="EMBL" id="RKF63596.1"/>
    </source>
</evidence>
<evidence type="ECO:0000256" key="1">
    <source>
        <dbReference type="ARBA" id="ARBA00006192"/>
    </source>
</evidence>
<dbReference type="Gene3D" id="1.25.40.10">
    <property type="entry name" value="Tetratricopeptide repeat domain"/>
    <property type="match status" value="2"/>
</dbReference>
<accession>A0A420I1T6</accession>
<proteinExistence type="inferred from homology"/>
<protein>
    <submittedName>
        <fullName evidence="6">Putative pentatricopeptide repeat protein</fullName>
    </submittedName>
</protein>
<dbReference type="OrthoDB" id="1908178at2759"/>
<dbReference type="InterPro" id="IPR011990">
    <property type="entry name" value="TPR-like_helical_dom_sf"/>
</dbReference>
<dbReference type="PANTHER" id="PTHR47447:SF24">
    <property type="entry name" value="PENTATRICOPEPTIDE REPEAT-CONTAINING PROTEIN"/>
    <property type="match status" value="1"/>
</dbReference>
<dbReference type="Proteomes" id="UP000285405">
    <property type="component" value="Unassembled WGS sequence"/>
</dbReference>
<feature type="repeat" description="PPR" evidence="5">
    <location>
        <begin position="312"/>
        <end position="346"/>
    </location>
</feature>